<sequence length="28" mass="3390">MMLILFLSICTQQQKDHNYCRKSFSIKL</sequence>
<organism evidence="1">
    <name type="scientific">Rhizophora mucronata</name>
    <name type="common">Asiatic mangrove</name>
    <dbReference type="NCBI Taxonomy" id="61149"/>
    <lineage>
        <taxon>Eukaryota</taxon>
        <taxon>Viridiplantae</taxon>
        <taxon>Streptophyta</taxon>
        <taxon>Embryophyta</taxon>
        <taxon>Tracheophyta</taxon>
        <taxon>Spermatophyta</taxon>
        <taxon>Magnoliopsida</taxon>
        <taxon>eudicotyledons</taxon>
        <taxon>Gunneridae</taxon>
        <taxon>Pentapetalae</taxon>
        <taxon>rosids</taxon>
        <taxon>fabids</taxon>
        <taxon>Malpighiales</taxon>
        <taxon>Rhizophoraceae</taxon>
        <taxon>Rhizophora</taxon>
    </lineage>
</organism>
<accession>A0A2P2NXN5</accession>
<dbReference type="AlphaFoldDB" id="A0A2P2NXN5"/>
<dbReference type="EMBL" id="GGEC01066746">
    <property type="protein sequence ID" value="MBX47230.1"/>
    <property type="molecule type" value="Transcribed_RNA"/>
</dbReference>
<reference evidence="1" key="1">
    <citation type="submission" date="2018-02" db="EMBL/GenBank/DDBJ databases">
        <title>Rhizophora mucronata_Transcriptome.</title>
        <authorList>
            <person name="Meera S.P."/>
            <person name="Sreeshan A."/>
            <person name="Augustine A."/>
        </authorList>
    </citation>
    <scope>NUCLEOTIDE SEQUENCE</scope>
    <source>
        <tissue evidence="1">Leaf</tissue>
    </source>
</reference>
<name>A0A2P2NXN5_RHIMU</name>
<protein>
    <submittedName>
        <fullName evidence="1">Uncharacterized protein</fullName>
    </submittedName>
</protein>
<proteinExistence type="predicted"/>
<evidence type="ECO:0000313" key="1">
    <source>
        <dbReference type="EMBL" id="MBX47230.1"/>
    </source>
</evidence>